<dbReference type="GeneID" id="30986115"/>
<dbReference type="Proteomes" id="UP000094285">
    <property type="component" value="Unassembled WGS sequence"/>
</dbReference>
<protein>
    <submittedName>
        <fullName evidence="1">Uncharacterized protein</fullName>
    </submittedName>
</protein>
<proteinExistence type="predicted"/>
<evidence type="ECO:0000313" key="1">
    <source>
        <dbReference type="EMBL" id="ODV82270.1"/>
    </source>
</evidence>
<dbReference type="RefSeq" id="XP_020067392.1">
    <property type="nucleotide sequence ID" value="XM_020211979.1"/>
</dbReference>
<evidence type="ECO:0000313" key="2">
    <source>
        <dbReference type="Proteomes" id="UP000094285"/>
    </source>
</evidence>
<sequence>MNSLETTSKIEDTTVLEMKLFLTASSLAFFLKFILAVPVKHDLSQPNFEDFVSTPAINLDYFAEDNYTLAQYDRLVQGFSEFSQVSSEVSLFAVNSPAPVAQETVYQYTLSKREDLSPDKMNYVLKKSPKATIYFKDTKTILVPDEQDFIDADKVSLKSWLTKGKYKFYECGIDGETKYGYEELLLPASPCLSFLGSKDLASGSVGIGYLVNLDLTSVREGNVGSTMTRLLVHHYTNINLLTTKSSKSTSFSGSHKCSTSENEAVRLFYKPSTVEFELKRRPIIYNRLKSSFIRNDWLKLEKMKLLTSNPPIFYCGYEDSFDLQCDKPANWFGSINGNLYNSTIVKSLHQF</sequence>
<dbReference type="EMBL" id="KV453909">
    <property type="protein sequence ID" value="ODV82270.1"/>
    <property type="molecule type" value="Genomic_DNA"/>
</dbReference>
<organism evidence="1 2">
    <name type="scientific">Suhomyces tanzawaensis NRRL Y-17324</name>
    <dbReference type="NCBI Taxonomy" id="984487"/>
    <lineage>
        <taxon>Eukaryota</taxon>
        <taxon>Fungi</taxon>
        <taxon>Dikarya</taxon>
        <taxon>Ascomycota</taxon>
        <taxon>Saccharomycotina</taxon>
        <taxon>Pichiomycetes</taxon>
        <taxon>Debaryomycetaceae</taxon>
        <taxon>Suhomyces</taxon>
    </lineage>
</organism>
<accession>A0A1E4SRY3</accession>
<dbReference type="OrthoDB" id="4014264at2759"/>
<name>A0A1E4SRY3_9ASCO</name>
<keyword evidence="2" id="KW-1185">Reference proteome</keyword>
<gene>
    <name evidence="1" type="ORF">CANTADRAFT_9458</name>
</gene>
<reference evidence="2" key="1">
    <citation type="submission" date="2016-05" db="EMBL/GenBank/DDBJ databases">
        <title>Comparative genomics of biotechnologically important yeasts.</title>
        <authorList>
            <consortium name="DOE Joint Genome Institute"/>
            <person name="Riley R."/>
            <person name="Haridas S."/>
            <person name="Wolfe K.H."/>
            <person name="Lopes M.R."/>
            <person name="Hittinger C.T."/>
            <person name="Goker M."/>
            <person name="Salamov A."/>
            <person name="Wisecaver J."/>
            <person name="Long T.M."/>
            <person name="Aerts A.L."/>
            <person name="Barry K."/>
            <person name="Choi C."/>
            <person name="Clum A."/>
            <person name="Coughlan A.Y."/>
            <person name="Deshpande S."/>
            <person name="Douglass A.P."/>
            <person name="Hanson S.J."/>
            <person name="Klenk H.-P."/>
            <person name="Labutti K."/>
            <person name="Lapidus A."/>
            <person name="Lindquist E."/>
            <person name="Lipzen A."/>
            <person name="Meier-Kolthoff J.P."/>
            <person name="Ohm R.A."/>
            <person name="Otillar R.P."/>
            <person name="Pangilinan J."/>
            <person name="Peng Y."/>
            <person name="Rokas A."/>
            <person name="Rosa C.A."/>
            <person name="Scheuner C."/>
            <person name="Sibirny A.A."/>
            <person name="Slot J.C."/>
            <person name="Stielow J.B."/>
            <person name="Sun H."/>
            <person name="Kurtzman C.P."/>
            <person name="Blackwell M."/>
            <person name="Grigoriev I.V."/>
            <person name="Jeffries T.W."/>
        </authorList>
    </citation>
    <scope>NUCLEOTIDE SEQUENCE [LARGE SCALE GENOMIC DNA]</scope>
    <source>
        <strain evidence="2">NRRL Y-17324</strain>
    </source>
</reference>
<dbReference type="AlphaFoldDB" id="A0A1E4SRY3"/>